<comment type="similarity">
    <text evidence="1 2">Belongs to the GSP E family.</text>
</comment>
<keyword evidence="2" id="KW-1003">Cell membrane</keyword>
<dbReference type="InterPro" id="IPR001482">
    <property type="entry name" value="T2SS/T4SS_dom"/>
</dbReference>
<name>A0ABM8XUH3_9BURK</name>
<reference evidence="4 5" key="1">
    <citation type="submission" date="2021-08" db="EMBL/GenBank/DDBJ databases">
        <authorList>
            <person name="Peeters C."/>
        </authorList>
    </citation>
    <scope>NUCLEOTIDE SEQUENCE [LARGE SCALE GENOMIC DNA]</scope>
    <source>
        <strain evidence="4 5">LMG 21510</strain>
    </source>
</reference>
<keyword evidence="2" id="KW-0547">Nucleotide-binding</keyword>
<dbReference type="RefSeq" id="WP_222208832.1">
    <property type="nucleotide sequence ID" value="NZ_CAJZAH010000010.1"/>
</dbReference>
<dbReference type="EMBL" id="CAJZAH010000010">
    <property type="protein sequence ID" value="CAG9184019.1"/>
    <property type="molecule type" value="Genomic_DNA"/>
</dbReference>
<comment type="subcellular location">
    <subcellularLocation>
        <location evidence="2">Cell inner membrane</location>
        <topology evidence="2">Peripheral membrane protein</topology>
        <orientation evidence="2">Cytoplasmic side</orientation>
    </subcellularLocation>
</comment>
<sequence>MSHAASFRAKLSLLAPLLDDPDVTEIAVNRPGEVWLGCRGTRGMQRVAIPEMSLAWLRSLADVTASYTSQEITRERPLLSTTMPIDLREGVDDAARGGYRVQLVIPPAVEEQTIALCIRKPAQVDIGLADYRGQGAFERVNRADAWEALCSDACAPDRCELALAPCSHEALRELYRRGQWEAFLVGAVRARKNIVISAGTNSGKTTLLNALLKIVPDSERLVTIEDSREVLPPQPNCVHLLYSRGGQGVARTTAVDLLEATLRLAPDRAIMGELRGAEAFAYLELLNSGHEGSMTTIHADSPTLMYDRLAQMVMRSGTPMRKSEIIDYARSLIHVVIQLKRGMDGRRYVSEIRYDGA</sequence>
<comment type="function">
    <text evidence="2">Part of the Type IV secretion system.</text>
</comment>
<accession>A0ABM8XUH3</accession>
<comment type="caution">
    <text evidence="4">The sequence shown here is derived from an EMBL/GenBank/DDBJ whole genome shotgun (WGS) entry which is preliminary data.</text>
</comment>
<feature type="domain" description="Bacterial type II secretion system protein E" evidence="3">
    <location>
        <begin position="181"/>
        <end position="327"/>
    </location>
</feature>
<evidence type="ECO:0000313" key="4">
    <source>
        <dbReference type="EMBL" id="CAG9184019.1"/>
    </source>
</evidence>
<dbReference type="Gene3D" id="3.40.50.300">
    <property type="entry name" value="P-loop containing nucleotide triphosphate hydrolases"/>
    <property type="match status" value="1"/>
</dbReference>
<protein>
    <recommendedName>
        <fullName evidence="2">Type IV secretion system protein</fullName>
    </recommendedName>
</protein>
<evidence type="ECO:0000313" key="5">
    <source>
        <dbReference type="Proteomes" id="UP000721236"/>
    </source>
</evidence>
<evidence type="ECO:0000256" key="2">
    <source>
        <dbReference type="RuleBase" id="RU366071"/>
    </source>
</evidence>
<organism evidence="4 5">
    <name type="scientific">Cupriavidus respiraculi</name>
    <dbReference type="NCBI Taxonomy" id="195930"/>
    <lineage>
        <taxon>Bacteria</taxon>
        <taxon>Pseudomonadati</taxon>
        <taxon>Pseudomonadota</taxon>
        <taxon>Betaproteobacteria</taxon>
        <taxon>Burkholderiales</taxon>
        <taxon>Burkholderiaceae</taxon>
        <taxon>Cupriavidus</taxon>
    </lineage>
</organism>
<keyword evidence="5" id="KW-1185">Reference proteome</keyword>
<evidence type="ECO:0000259" key="3">
    <source>
        <dbReference type="Pfam" id="PF00437"/>
    </source>
</evidence>
<dbReference type="Pfam" id="PF00437">
    <property type="entry name" value="T2SSE"/>
    <property type="match status" value="1"/>
</dbReference>
<dbReference type="NCBIfam" id="TIGR02788">
    <property type="entry name" value="VirB11"/>
    <property type="match status" value="1"/>
</dbReference>
<gene>
    <name evidence="4" type="ORF">LMG21510_05003</name>
</gene>
<dbReference type="Proteomes" id="UP000721236">
    <property type="component" value="Unassembled WGS sequence"/>
</dbReference>
<dbReference type="SUPFAM" id="SSF52540">
    <property type="entry name" value="P-loop containing nucleoside triphosphate hydrolases"/>
    <property type="match status" value="1"/>
</dbReference>
<dbReference type="PANTHER" id="PTHR30486">
    <property type="entry name" value="TWITCHING MOTILITY PROTEIN PILT"/>
    <property type="match status" value="1"/>
</dbReference>
<keyword evidence="2" id="KW-0997">Cell inner membrane</keyword>
<dbReference type="InterPro" id="IPR014155">
    <property type="entry name" value="VirB11"/>
</dbReference>
<keyword evidence="2" id="KW-0472">Membrane</keyword>
<evidence type="ECO:0000256" key="1">
    <source>
        <dbReference type="ARBA" id="ARBA00006611"/>
    </source>
</evidence>
<dbReference type="InterPro" id="IPR050921">
    <property type="entry name" value="T4SS_GSP_E_ATPase"/>
</dbReference>
<dbReference type="Gene3D" id="3.30.450.90">
    <property type="match status" value="1"/>
</dbReference>
<proteinExistence type="inferred from homology"/>
<dbReference type="CDD" id="cd01130">
    <property type="entry name" value="VirB11-like_ATPase"/>
    <property type="match status" value="1"/>
</dbReference>
<dbReference type="PANTHER" id="PTHR30486:SF6">
    <property type="entry name" value="TYPE IV PILUS RETRACTATION ATPASE PILT"/>
    <property type="match status" value="1"/>
</dbReference>
<dbReference type="InterPro" id="IPR027417">
    <property type="entry name" value="P-loop_NTPase"/>
</dbReference>
<keyword evidence="2" id="KW-0067">ATP-binding</keyword>